<accession>A0AAD2YP47</accession>
<evidence type="ECO:0000313" key="2">
    <source>
        <dbReference type="EMBL" id="EKU3566922.1"/>
    </source>
</evidence>
<organism evidence="2">
    <name type="scientific">Acinetobacter baumannii</name>
    <dbReference type="NCBI Taxonomy" id="470"/>
    <lineage>
        <taxon>Bacteria</taxon>
        <taxon>Pseudomonadati</taxon>
        <taxon>Pseudomonadota</taxon>
        <taxon>Gammaproteobacteria</taxon>
        <taxon>Moraxellales</taxon>
        <taxon>Moraxellaceae</taxon>
        <taxon>Acinetobacter</taxon>
        <taxon>Acinetobacter calcoaceticus/baumannii complex</taxon>
    </lineage>
</organism>
<dbReference type="EMBL" id="ABFEVW030000002">
    <property type="protein sequence ID" value="EMN1070019.1"/>
    <property type="molecule type" value="Genomic_DNA"/>
</dbReference>
<feature type="compositionally biased region" description="Polar residues" evidence="1">
    <location>
        <begin position="81"/>
        <end position="99"/>
    </location>
</feature>
<protein>
    <submittedName>
        <fullName evidence="2">Uncharacterized protein</fullName>
    </submittedName>
</protein>
<reference evidence="2" key="1">
    <citation type="submission" date="2023-06" db="EMBL/GenBank/DDBJ databases">
        <authorList>
            <consortium name="Clinical and Environmental Microbiology Branch: Whole genome sequencing antimicrobial resistance pathogens in the healthcare setting"/>
        </authorList>
    </citation>
    <scope>NUCLEOTIDE SEQUENCE</scope>
    <source>
        <strain evidence="2">2021GN-00227</strain>
    </source>
</reference>
<dbReference type="RefSeq" id="WP_057047688.1">
    <property type="nucleotide sequence ID" value="NZ_CP169779.1"/>
</dbReference>
<comment type="caution">
    <text evidence="2">The sequence shown here is derived from an EMBL/GenBank/DDBJ whole genome shotgun (WGS) entry which is preliminary data.</text>
</comment>
<dbReference type="AlphaFoldDB" id="A0AAD2YP47"/>
<sequence>MFNFFKRPIVINFTVEQVHPNSTISVIKTNSNMSEHISRAIAKAWKDSGFKQRAVVIDKRLSIESLTDEDLKQLGLMRIPNETSNTQAEAASTENSTKD</sequence>
<gene>
    <name evidence="2" type="ORF">MKP18_000280</name>
</gene>
<evidence type="ECO:0000256" key="1">
    <source>
        <dbReference type="SAM" id="MobiDB-lite"/>
    </source>
</evidence>
<name>A0AAD2YP47_ACIBA</name>
<dbReference type="EMBL" id="ABFEVW020000002">
    <property type="protein sequence ID" value="EKU3566922.1"/>
    <property type="molecule type" value="Genomic_DNA"/>
</dbReference>
<proteinExistence type="predicted"/>
<feature type="region of interest" description="Disordered" evidence="1">
    <location>
        <begin position="78"/>
        <end position="99"/>
    </location>
</feature>